<dbReference type="EMBL" id="UOFV01000327">
    <property type="protein sequence ID" value="VAX02585.1"/>
    <property type="molecule type" value="Genomic_DNA"/>
</dbReference>
<feature type="transmembrane region" description="Helical" evidence="1">
    <location>
        <begin position="12"/>
        <end position="34"/>
    </location>
</feature>
<evidence type="ECO:0000313" key="2">
    <source>
        <dbReference type="EMBL" id="VAX02585.1"/>
    </source>
</evidence>
<gene>
    <name evidence="2" type="ORF">MNBD_GAMMA19-2229</name>
</gene>
<dbReference type="AlphaFoldDB" id="A0A3B1B8E3"/>
<keyword evidence="1" id="KW-0812">Transmembrane</keyword>
<name>A0A3B1B8E3_9ZZZZ</name>
<reference evidence="2" key="1">
    <citation type="submission" date="2018-06" db="EMBL/GenBank/DDBJ databases">
        <authorList>
            <person name="Zhirakovskaya E."/>
        </authorList>
    </citation>
    <scope>NUCLEOTIDE SEQUENCE</scope>
</reference>
<feature type="transmembrane region" description="Helical" evidence="1">
    <location>
        <begin position="117"/>
        <end position="134"/>
    </location>
</feature>
<evidence type="ECO:0000256" key="1">
    <source>
        <dbReference type="SAM" id="Phobius"/>
    </source>
</evidence>
<protein>
    <submittedName>
        <fullName evidence="2">Uncharacterized protein</fullName>
    </submittedName>
</protein>
<feature type="transmembrane region" description="Helical" evidence="1">
    <location>
        <begin position="189"/>
        <end position="208"/>
    </location>
</feature>
<keyword evidence="1" id="KW-0472">Membrane</keyword>
<feature type="transmembrane region" description="Helical" evidence="1">
    <location>
        <begin position="91"/>
        <end position="110"/>
    </location>
</feature>
<keyword evidence="1" id="KW-1133">Transmembrane helix</keyword>
<organism evidence="2">
    <name type="scientific">hydrothermal vent metagenome</name>
    <dbReference type="NCBI Taxonomy" id="652676"/>
    <lineage>
        <taxon>unclassified sequences</taxon>
        <taxon>metagenomes</taxon>
        <taxon>ecological metagenomes</taxon>
    </lineage>
</organism>
<accession>A0A3B1B8E3</accession>
<feature type="transmembrane region" description="Helical" evidence="1">
    <location>
        <begin position="46"/>
        <end position="71"/>
    </location>
</feature>
<sequence length="215" mass="23948">MTLLESLFHPKLLFALTLFAVVSVFVEVAAYKLLNAVADVAPSHWLMEHIIIPAARALALVSFILVAYPVLFGVESALPVGELLAAGQLRLSNLVNVVFLLSLLLPLIPVFSRWPAFVLPIQGIAAATMVFRWWAETQPQIDIHFWPGTITVLSLLVFAFITHEIAKQLSHQLEKKVDRVIKHEGSGRLIYRTVVMIMQVPVVLLYTLSLGQQLH</sequence>
<proteinExistence type="predicted"/>
<feature type="transmembrane region" description="Helical" evidence="1">
    <location>
        <begin position="146"/>
        <end position="166"/>
    </location>
</feature>